<reference evidence="3 4" key="1">
    <citation type="submission" date="2019-03" db="EMBL/GenBank/DDBJ databases">
        <title>Genomic Encyclopedia of Type Strains, Phase IV (KMG-IV): sequencing the most valuable type-strain genomes for metagenomic binning, comparative biology and taxonomic classification.</title>
        <authorList>
            <person name="Goeker M."/>
        </authorList>
    </citation>
    <scope>NUCLEOTIDE SEQUENCE [LARGE SCALE GENOMIC DNA]</scope>
    <source>
        <strain evidence="3 4">DSM 19610</strain>
    </source>
</reference>
<evidence type="ECO:0000313" key="3">
    <source>
        <dbReference type="EMBL" id="TCK19014.1"/>
    </source>
</evidence>
<evidence type="ECO:0000256" key="1">
    <source>
        <dbReference type="SAM" id="SignalP"/>
    </source>
</evidence>
<name>A0A4R1HAN3_9GAMM</name>
<sequence>MSAMRIIKHLLPVLLVLGLTGNTRAGETQERVTHTRTSSEGLYEVTIESRQNPLQLGRMHAWTATIRTPEGAPVTGARIKVGGGMPIHNHGFPTEPEVTRELEAGVYLIEGVKFSMRGPWVIFLDITAGDQSDSVAFDIDM</sequence>
<keyword evidence="1" id="KW-0732">Signal</keyword>
<accession>A0A4R1HAN3</accession>
<dbReference type="Proteomes" id="UP000295707">
    <property type="component" value="Unassembled WGS sequence"/>
</dbReference>
<feature type="signal peptide" evidence="1">
    <location>
        <begin position="1"/>
        <end position="25"/>
    </location>
</feature>
<organism evidence="3 4">
    <name type="scientific">Thiogranum longum</name>
    <dbReference type="NCBI Taxonomy" id="1537524"/>
    <lineage>
        <taxon>Bacteria</taxon>
        <taxon>Pseudomonadati</taxon>
        <taxon>Pseudomonadota</taxon>
        <taxon>Gammaproteobacteria</taxon>
        <taxon>Chromatiales</taxon>
        <taxon>Ectothiorhodospiraceae</taxon>
        <taxon>Thiogranum</taxon>
    </lineage>
</organism>
<evidence type="ECO:0000259" key="2">
    <source>
        <dbReference type="Pfam" id="PF13115"/>
    </source>
</evidence>
<gene>
    <name evidence="3" type="ORF">DFR30_2306</name>
</gene>
<feature type="domain" description="YtkA-like" evidence="2">
    <location>
        <begin position="43"/>
        <end position="122"/>
    </location>
</feature>
<comment type="caution">
    <text evidence="3">The sequence shown here is derived from an EMBL/GenBank/DDBJ whole genome shotgun (WGS) entry which is preliminary data.</text>
</comment>
<proteinExistence type="predicted"/>
<protein>
    <submittedName>
        <fullName evidence="3">YtkA-like protein</fullName>
    </submittedName>
</protein>
<feature type="chain" id="PRO_5020771287" evidence="1">
    <location>
        <begin position="26"/>
        <end position="141"/>
    </location>
</feature>
<evidence type="ECO:0000313" key="4">
    <source>
        <dbReference type="Proteomes" id="UP000295707"/>
    </source>
</evidence>
<dbReference type="EMBL" id="SMFX01000001">
    <property type="protein sequence ID" value="TCK19014.1"/>
    <property type="molecule type" value="Genomic_DNA"/>
</dbReference>
<dbReference type="Pfam" id="PF13115">
    <property type="entry name" value="YtkA"/>
    <property type="match status" value="1"/>
</dbReference>
<dbReference type="InterPro" id="IPR032693">
    <property type="entry name" value="YtkA-like_dom"/>
</dbReference>
<keyword evidence="4" id="KW-1185">Reference proteome</keyword>
<dbReference type="AlphaFoldDB" id="A0A4R1HAN3"/>